<evidence type="ECO:0000256" key="2">
    <source>
        <dbReference type="SAM" id="Phobius"/>
    </source>
</evidence>
<feature type="transmembrane region" description="Helical" evidence="2">
    <location>
        <begin position="143"/>
        <end position="161"/>
    </location>
</feature>
<feature type="transmembrane region" description="Helical" evidence="2">
    <location>
        <begin position="89"/>
        <end position="108"/>
    </location>
</feature>
<dbReference type="EMBL" id="MASW01000001">
    <property type="protein sequence ID" value="PXY32023.1"/>
    <property type="molecule type" value="Genomic_DNA"/>
</dbReference>
<organism evidence="3 4">
    <name type="scientific">Prauserella muralis</name>
    <dbReference type="NCBI Taxonomy" id="588067"/>
    <lineage>
        <taxon>Bacteria</taxon>
        <taxon>Bacillati</taxon>
        <taxon>Actinomycetota</taxon>
        <taxon>Actinomycetes</taxon>
        <taxon>Pseudonocardiales</taxon>
        <taxon>Pseudonocardiaceae</taxon>
        <taxon>Prauserella</taxon>
    </lineage>
</organism>
<keyword evidence="2" id="KW-1133">Transmembrane helix</keyword>
<accession>A0A2V4BN08</accession>
<keyword evidence="4" id="KW-1185">Reference proteome</keyword>
<proteinExistence type="predicted"/>
<evidence type="ECO:0000313" key="3">
    <source>
        <dbReference type="EMBL" id="PXY32023.1"/>
    </source>
</evidence>
<gene>
    <name evidence="3" type="ORF">BAY60_06825</name>
</gene>
<sequence length="173" mass="18971">MTDSDESDDQRRAKGLPPAPRLSGDPQPTVNPPKPVKVSFVLWILSGLVLIAGYGFTLTAKQRMIDSLVEMNNDANITNEQIASGVTSLLWMLFVGGIVFAVLFWLFAYKAREGTRSARTVLTVLAALVLVFQMLLFSNLITLGSALLSIVAVALMYLPSVQDYYPKVPKRLP</sequence>
<name>A0A2V4BN08_9PSEU</name>
<protein>
    <submittedName>
        <fullName evidence="3">Uncharacterized protein</fullName>
    </submittedName>
</protein>
<feature type="transmembrane region" description="Helical" evidence="2">
    <location>
        <begin position="120"/>
        <end position="137"/>
    </location>
</feature>
<evidence type="ECO:0000313" key="4">
    <source>
        <dbReference type="Proteomes" id="UP000249915"/>
    </source>
</evidence>
<feature type="transmembrane region" description="Helical" evidence="2">
    <location>
        <begin position="40"/>
        <end position="60"/>
    </location>
</feature>
<keyword evidence="2" id="KW-0472">Membrane</keyword>
<keyword evidence="2" id="KW-0812">Transmembrane</keyword>
<dbReference type="RefSeq" id="WP_112280061.1">
    <property type="nucleotide sequence ID" value="NZ_MASW01000001.1"/>
</dbReference>
<reference evidence="3 4" key="1">
    <citation type="submission" date="2016-07" db="EMBL/GenBank/DDBJ databases">
        <title>Draft genome sequence of Prauserella muralis DSM 45305, isolated from a mould-covered wall in an indoor environment.</title>
        <authorList>
            <person name="Ruckert C."/>
            <person name="Albersmeier A."/>
            <person name="Jiang C.-L."/>
            <person name="Jiang Y."/>
            <person name="Kalinowski J."/>
            <person name="Schneider O."/>
            <person name="Winkler A."/>
            <person name="Zotchev S.B."/>
        </authorList>
    </citation>
    <scope>NUCLEOTIDE SEQUENCE [LARGE SCALE GENOMIC DNA]</scope>
    <source>
        <strain evidence="3 4">DSM 45305</strain>
    </source>
</reference>
<comment type="caution">
    <text evidence="3">The sequence shown here is derived from an EMBL/GenBank/DDBJ whole genome shotgun (WGS) entry which is preliminary data.</text>
</comment>
<dbReference type="OrthoDB" id="3690922at2"/>
<dbReference type="AlphaFoldDB" id="A0A2V4BN08"/>
<evidence type="ECO:0000256" key="1">
    <source>
        <dbReference type="SAM" id="MobiDB-lite"/>
    </source>
</evidence>
<feature type="region of interest" description="Disordered" evidence="1">
    <location>
        <begin position="1"/>
        <end position="31"/>
    </location>
</feature>
<dbReference type="Proteomes" id="UP000249915">
    <property type="component" value="Unassembled WGS sequence"/>
</dbReference>